<dbReference type="KEGG" id="fcy:FRACYDRAFT_236521"/>
<feature type="signal peptide" evidence="1">
    <location>
        <begin position="1"/>
        <end position="27"/>
    </location>
</feature>
<dbReference type="AlphaFoldDB" id="A0A1E7FJ90"/>
<keyword evidence="3" id="KW-1185">Reference proteome</keyword>
<organism evidence="2 3">
    <name type="scientific">Fragilariopsis cylindrus CCMP1102</name>
    <dbReference type="NCBI Taxonomy" id="635003"/>
    <lineage>
        <taxon>Eukaryota</taxon>
        <taxon>Sar</taxon>
        <taxon>Stramenopiles</taxon>
        <taxon>Ochrophyta</taxon>
        <taxon>Bacillariophyta</taxon>
        <taxon>Bacillariophyceae</taxon>
        <taxon>Bacillariophycidae</taxon>
        <taxon>Bacillariales</taxon>
        <taxon>Bacillariaceae</taxon>
        <taxon>Fragilariopsis</taxon>
    </lineage>
</organism>
<reference evidence="2 3" key="1">
    <citation type="submission" date="2016-09" db="EMBL/GenBank/DDBJ databases">
        <title>Extensive genetic diversity and differential bi-allelic expression allows diatom success in the polar Southern Ocean.</title>
        <authorList>
            <consortium name="DOE Joint Genome Institute"/>
            <person name="Mock T."/>
            <person name="Otillar R.P."/>
            <person name="Strauss J."/>
            <person name="Dupont C."/>
            <person name="Frickenhaus S."/>
            <person name="Maumus F."/>
            <person name="Mcmullan M."/>
            <person name="Sanges R."/>
            <person name="Schmutz J."/>
            <person name="Toseland A."/>
            <person name="Valas R."/>
            <person name="Veluchamy A."/>
            <person name="Ward B.J."/>
            <person name="Allen A."/>
            <person name="Barry K."/>
            <person name="Falciatore A."/>
            <person name="Ferrante M."/>
            <person name="Fortunato A.E."/>
            <person name="Gloeckner G."/>
            <person name="Gruber A."/>
            <person name="Hipkin R."/>
            <person name="Janech M."/>
            <person name="Kroth P."/>
            <person name="Leese F."/>
            <person name="Lindquist E."/>
            <person name="Lyon B.R."/>
            <person name="Martin J."/>
            <person name="Mayer C."/>
            <person name="Parker M."/>
            <person name="Quesneville H."/>
            <person name="Raymond J."/>
            <person name="Uhlig C."/>
            <person name="Valentin K.U."/>
            <person name="Worden A.Z."/>
            <person name="Armbrust E.V."/>
            <person name="Bowler C."/>
            <person name="Green B."/>
            <person name="Moulton V."/>
            <person name="Van Oosterhout C."/>
            <person name="Grigoriev I."/>
        </authorList>
    </citation>
    <scope>NUCLEOTIDE SEQUENCE [LARGE SCALE GENOMIC DNA]</scope>
    <source>
        <strain evidence="2 3">CCMP1102</strain>
    </source>
</reference>
<accession>A0A1E7FJ90</accession>
<gene>
    <name evidence="2" type="ORF">FRACYDRAFT_236521</name>
</gene>
<protein>
    <submittedName>
        <fullName evidence="2">Uncharacterized protein</fullName>
    </submittedName>
</protein>
<dbReference type="PROSITE" id="PS51257">
    <property type="entry name" value="PROKAR_LIPOPROTEIN"/>
    <property type="match status" value="1"/>
</dbReference>
<dbReference type="Proteomes" id="UP000095751">
    <property type="component" value="Unassembled WGS sequence"/>
</dbReference>
<evidence type="ECO:0000313" key="2">
    <source>
        <dbReference type="EMBL" id="OEU18249.1"/>
    </source>
</evidence>
<evidence type="ECO:0000313" key="3">
    <source>
        <dbReference type="Proteomes" id="UP000095751"/>
    </source>
</evidence>
<name>A0A1E7FJ90_9STRA</name>
<keyword evidence="1" id="KW-0732">Signal</keyword>
<dbReference type="OrthoDB" id="53144at2759"/>
<proteinExistence type="predicted"/>
<sequence>MRQTTTTTTAVVILSCFFFSGEQSCDAFQQQQNRRTTATTTALQLIPEQGNQLAAAYNAALDHKESIVEDEEQQDNTSHWRAISTSKSFLNRLFHKPSAPESTTQEEENNNHSKFQLGTFLHNLSHPNLHIHNKAKVDEVYLYPIVGFQFVEGCQDALPTLSHVSCRMPTKSQKEEEVVGWYTTCCKLDLYSDDVCHSPVPVPIVEESPEEELALL</sequence>
<dbReference type="InParanoid" id="A0A1E7FJ90"/>
<dbReference type="EMBL" id="KV784356">
    <property type="protein sequence ID" value="OEU18249.1"/>
    <property type="molecule type" value="Genomic_DNA"/>
</dbReference>
<evidence type="ECO:0000256" key="1">
    <source>
        <dbReference type="SAM" id="SignalP"/>
    </source>
</evidence>
<feature type="chain" id="PRO_5009193233" evidence="1">
    <location>
        <begin position="28"/>
        <end position="216"/>
    </location>
</feature>